<organism evidence="3 4">
    <name type="scientific">Mycena rosella</name>
    <name type="common">Pink bonnet</name>
    <name type="synonym">Agaricus rosellus</name>
    <dbReference type="NCBI Taxonomy" id="1033263"/>
    <lineage>
        <taxon>Eukaryota</taxon>
        <taxon>Fungi</taxon>
        <taxon>Dikarya</taxon>
        <taxon>Basidiomycota</taxon>
        <taxon>Agaricomycotina</taxon>
        <taxon>Agaricomycetes</taxon>
        <taxon>Agaricomycetidae</taxon>
        <taxon>Agaricales</taxon>
        <taxon>Marasmiineae</taxon>
        <taxon>Mycenaceae</taxon>
        <taxon>Mycena</taxon>
    </lineage>
</organism>
<evidence type="ECO:0000259" key="1">
    <source>
        <dbReference type="Pfam" id="PF26632"/>
    </source>
</evidence>
<proteinExistence type="predicted"/>
<sequence>MSIQIHAIHPDNEANFKALATTPQNIRSTRSAIHTACTNCFKNDGKQLRRCAKDIKPSIIRPWCQKAHCPQHKKSCSNVDGSGILKLVQTFYANKLLNTHLQACFILQFDLLRRPQLDKPFMVRVNIDIEPADMPDFFNIFIRQTVLDKIKGMLQVNAFTPVTPAAMADLRQMRKDIWRETRDSAHKVGFKNDSVGLAEIGNAASEQTITAPVHIK</sequence>
<evidence type="ECO:0000313" key="4">
    <source>
        <dbReference type="Proteomes" id="UP001221757"/>
    </source>
</evidence>
<evidence type="ECO:0000313" key="2">
    <source>
        <dbReference type="EMBL" id="KAJ7602105.1"/>
    </source>
</evidence>
<reference evidence="3" key="1">
    <citation type="submission" date="2023-03" db="EMBL/GenBank/DDBJ databases">
        <title>Massive genome expansion in bonnet fungi (Mycena s.s.) driven by repeated elements and novel gene families across ecological guilds.</title>
        <authorList>
            <consortium name="Lawrence Berkeley National Laboratory"/>
            <person name="Harder C.B."/>
            <person name="Miyauchi S."/>
            <person name="Viragh M."/>
            <person name="Kuo A."/>
            <person name="Thoen E."/>
            <person name="Andreopoulos B."/>
            <person name="Lu D."/>
            <person name="Skrede I."/>
            <person name="Drula E."/>
            <person name="Henrissat B."/>
            <person name="Morin E."/>
            <person name="Kohler A."/>
            <person name="Barry K."/>
            <person name="LaButti K."/>
            <person name="Morin E."/>
            <person name="Salamov A."/>
            <person name="Lipzen A."/>
            <person name="Mereny Z."/>
            <person name="Hegedus B."/>
            <person name="Baldrian P."/>
            <person name="Stursova M."/>
            <person name="Weitz H."/>
            <person name="Taylor A."/>
            <person name="Grigoriev I.V."/>
            <person name="Nagy L.G."/>
            <person name="Martin F."/>
            <person name="Kauserud H."/>
        </authorList>
    </citation>
    <scope>NUCLEOTIDE SEQUENCE</scope>
    <source>
        <strain evidence="3">CBHHK067</strain>
    </source>
</reference>
<dbReference type="EMBL" id="JARKIE010000247">
    <property type="protein sequence ID" value="KAJ7661748.1"/>
    <property type="molecule type" value="Genomic_DNA"/>
</dbReference>
<gene>
    <name evidence="3" type="ORF">B0H17DRAFT_1212146</name>
    <name evidence="2" type="ORF">B0H17DRAFT_1222893</name>
</gene>
<feature type="domain" description="DUF8205" evidence="1">
    <location>
        <begin position="84"/>
        <end position="206"/>
    </location>
</feature>
<dbReference type="AlphaFoldDB" id="A0AAD7CTQ5"/>
<dbReference type="InterPro" id="IPR058518">
    <property type="entry name" value="DUF8205"/>
</dbReference>
<evidence type="ECO:0000313" key="3">
    <source>
        <dbReference type="EMBL" id="KAJ7661748.1"/>
    </source>
</evidence>
<comment type="caution">
    <text evidence="3">The sequence shown here is derived from an EMBL/GenBank/DDBJ whole genome shotgun (WGS) entry which is preliminary data.</text>
</comment>
<dbReference type="Pfam" id="PF26632">
    <property type="entry name" value="DUF8205"/>
    <property type="match status" value="1"/>
</dbReference>
<dbReference type="Proteomes" id="UP001221757">
    <property type="component" value="Unassembled WGS sequence"/>
</dbReference>
<keyword evidence="4" id="KW-1185">Reference proteome</keyword>
<accession>A0AAD7CTQ5</accession>
<dbReference type="EMBL" id="JARKIE010001436">
    <property type="protein sequence ID" value="KAJ7602105.1"/>
    <property type="molecule type" value="Genomic_DNA"/>
</dbReference>
<name>A0AAD7CTQ5_MYCRO</name>
<protein>
    <recommendedName>
        <fullName evidence="1">DUF8205 domain-containing protein</fullName>
    </recommendedName>
</protein>